<dbReference type="RefSeq" id="WP_138247302.1">
    <property type="nucleotide sequence ID" value="NZ_CP040332.1"/>
</dbReference>
<name>A0A4P8WNX3_9EURY</name>
<dbReference type="SUPFAM" id="SSF51735">
    <property type="entry name" value="NAD(P)-binding Rossmann-fold domains"/>
    <property type="match status" value="1"/>
</dbReference>
<evidence type="ECO:0000259" key="4">
    <source>
        <dbReference type="Pfam" id="PF01370"/>
    </source>
</evidence>
<evidence type="ECO:0000313" key="5">
    <source>
        <dbReference type="EMBL" id="QCS44912.1"/>
    </source>
</evidence>
<sequence length="296" mass="32734">MTLETIAVTGGNGKIGEEILAQLNEHGYETVNVSRGRQREEESDKYVTTDLLDAGETYGALAKTDADAVVHMGTIPNPYSNPDFRVYESNVMSATHVLEAADGLGLESVVLPSSINVMGSEHQERPADVRYVPVDEEHPRTPDDPYGIAKHAMEVTADGVARRPSTDLSVVSLRYPWVMTDEEMREHFIERDRSLTALHDVHPATGRDVLFSYLALDDAASIARKAVEADFDDHESFWAVAGDTTADAPTADLVAEFYPDAERHETPEGRDTIVDLSKGRELLDWQPEHSWRDLSA</sequence>
<proteinExistence type="inferred from homology"/>
<geneLocation type="plasmid" evidence="6">
    <name>pnve414</name>
</geneLocation>
<comment type="similarity">
    <text evidence="1">Belongs to the NAD(P)-dependent epimerase/dehydratase family.</text>
</comment>
<dbReference type="InterPro" id="IPR001509">
    <property type="entry name" value="Epimerase_deHydtase"/>
</dbReference>
<dbReference type="AlphaFoldDB" id="A0A4P8WNX3"/>
<dbReference type="PANTHER" id="PTHR43103">
    <property type="entry name" value="NUCLEOSIDE-DIPHOSPHATE-SUGAR EPIMERASE"/>
    <property type="match status" value="1"/>
</dbReference>
<organism evidence="5 6">
    <name type="scientific">Natrinema versiforme</name>
    <dbReference type="NCBI Taxonomy" id="88724"/>
    <lineage>
        <taxon>Archaea</taxon>
        <taxon>Methanobacteriati</taxon>
        <taxon>Methanobacteriota</taxon>
        <taxon>Stenosarchaea group</taxon>
        <taxon>Halobacteria</taxon>
        <taxon>Halobacteriales</taxon>
        <taxon>Natrialbaceae</taxon>
        <taxon>Natrinema</taxon>
    </lineage>
</organism>
<dbReference type="PANTHER" id="PTHR43103:SF5">
    <property type="entry name" value="4-EPIMERASE, PUTATIVE (AFU_ORTHOLOGUE AFUA_7G00360)-RELATED"/>
    <property type="match status" value="1"/>
</dbReference>
<reference evidence="6" key="1">
    <citation type="submission" date="2019-05" db="EMBL/GenBank/DDBJ databases">
        <title>Genome sequence and methylation pattern of the halophilic Archaeon Natrinema versiforme BOL5-4.</title>
        <authorList>
            <person name="DasSarma P."/>
            <person name="Anton B.P."/>
            <person name="DasSarma S.L."/>
            <person name="Martinez F.L."/>
            <person name="Guzman D."/>
            <person name="Roberts R.J."/>
            <person name="DasSarma S."/>
        </authorList>
    </citation>
    <scope>NUCLEOTIDE SEQUENCE [LARGE SCALE GENOMIC DNA]</scope>
    <source>
        <strain evidence="6">BOL5-4</strain>
        <plasmid evidence="6">pnve414</plasmid>
    </source>
</reference>
<evidence type="ECO:0000256" key="3">
    <source>
        <dbReference type="ARBA" id="ARBA00023027"/>
    </source>
</evidence>
<dbReference type="Proteomes" id="UP000302218">
    <property type="component" value="Plasmid pNVE414"/>
</dbReference>
<dbReference type="EMBL" id="CP040332">
    <property type="protein sequence ID" value="QCS44912.1"/>
    <property type="molecule type" value="Genomic_DNA"/>
</dbReference>
<accession>A0A4P8WNX3</accession>
<feature type="domain" description="NAD-dependent epimerase/dehydratase" evidence="4">
    <location>
        <begin position="6"/>
        <end position="229"/>
    </location>
</feature>
<evidence type="ECO:0000313" key="6">
    <source>
        <dbReference type="Proteomes" id="UP000302218"/>
    </source>
</evidence>
<dbReference type="Gene3D" id="3.40.50.720">
    <property type="entry name" value="NAD(P)-binding Rossmann-like Domain"/>
    <property type="match status" value="1"/>
</dbReference>
<keyword evidence="2" id="KW-0560">Oxidoreductase</keyword>
<evidence type="ECO:0000256" key="2">
    <source>
        <dbReference type="ARBA" id="ARBA00023002"/>
    </source>
</evidence>
<dbReference type="OrthoDB" id="200501at2157"/>
<dbReference type="InterPro" id="IPR036291">
    <property type="entry name" value="NAD(P)-bd_dom_sf"/>
</dbReference>
<dbReference type="KEGG" id="nvr:FEJ81_21750"/>
<keyword evidence="3" id="KW-0520">NAD</keyword>
<protein>
    <submittedName>
        <fullName evidence="5">NAD(P)-dependent oxidoreductase</fullName>
    </submittedName>
</protein>
<dbReference type="Pfam" id="PF01370">
    <property type="entry name" value="Epimerase"/>
    <property type="match status" value="1"/>
</dbReference>
<dbReference type="GO" id="GO:0016491">
    <property type="term" value="F:oxidoreductase activity"/>
    <property type="evidence" value="ECO:0007669"/>
    <property type="project" value="UniProtKB-KW"/>
</dbReference>
<evidence type="ECO:0000256" key="1">
    <source>
        <dbReference type="ARBA" id="ARBA00007637"/>
    </source>
</evidence>
<keyword evidence="5" id="KW-0614">Plasmid</keyword>
<dbReference type="GeneID" id="40267956"/>
<gene>
    <name evidence="5" type="ORF">FEJ81_21750</name>
</gene>